<feature type="domain" description="Nudix hydrolase" evidence="7">
    <location>
        <begin position="249"/>
        <end position="389"/>
    </location>
</feature>
<gene>
    <name evidence="8" type="ORF">ACHAWO_005746</name>
</gene>
<dbReference type="InterPro" id="IPR015797">
    <property type="entry name" value="NUDIX_hydrolase-like_dom_sf"/>
</dbReference>
<dbReference type="PROSITE" id="PS51462">
    <property type="entry name" value="NUDIX"/>
    <property type="match status" value="1"/>
</dbReference>
<keyword evidence="6" id="KW-0464">Manganese</keyword>
<dbReference type="AlphaFoldDB" id="A0ABD3PAQ7"/>
<comment type="cofactor">
    <cofactor evidence="1">
        <name>Mn(2+)</name>
        <dbReference type="ChEBI" id="CHEBI:29035"/>
    </cofactor>
</comment>
<evidence type="ECO:0000259" key="7">
    <source>
        <dbReference type="PROSITE" id="PS51462"/>
    </source>
</evidence>
<keyword evidence="5" id="KW-0460">Magnesium</keyword>
<dbReference type="GO" id="GO:0016787">
    <property type="term" value="F:hydrolase activity"/>
    <property type="evidence" value="ECO:0007669"/>
    <property type="project" value="UniProtKB-KW"/>
</dbReference>
<dbReference type="Pfam" id="PF00293">
    <property type="entry name" value="NUDIX"/>
    <property type="match status" value="1"/>
</dbReference>
<evidence type="ECO:0000313" key="9">
    <source>
        <dbReference type="Proteomes" id="UP001530400"/>
    </source>
</evidence>
<dbReference type="PANTHER" id="PTHR12992:SF11">
    <property type="entry name" value="MITOCHONDRIAL COENZYME A DIPHOSPHATASE NUDT8"/>
    <property type="match status" value="1"/>
</dbReference>
<evidence type="ECO:0000256" key="2">
    <source>
        <dbReference type="ARBA" id="ARBA00001946"/>
    </source>
</evidence>
<keyword evidence="4" id="KW-0378">Hydrolase</keyword>
<dbReference type="SUPFAM" id="SSF55811">
    <property type="entry name" value="Nudix"/>
    <property type="match status" value="1"/>
</dbReference>
<sequence>MLAKGLSYYRAHITSDSLRNASTMRSIRMASRITSTPCMPCAALKSNMMYGRGASEICIQQRSFSMSDTSSIEEAFKSRGRKVWKARDDQIFHSAIEDGSSDITASPLIWDKAVDDDDHRWMVHESLARICEQQEREGGRMQTSQLGVLREDPHEDMRLLVENYTAAALASALRDREDTLQLCADLLSKNRIAELSKVLRPYEQKFIDQRRHSKGKTLDFSKGGFVQDNIELLRKGLNRMPRRVSTAHSKRAGVVLPLCNVDGVPCILFEKRSPHLRAHADEVCLPGGMVSDNEDKSIVQTCLREMEEEIGIKPSAATVLGVLRCNWGEVHHLVGVAVTPVVCFIGEVGMSQLNPNPSEVSECFTVPLELFIDNERWVHKKHYAPFFTGAPHIIWGLTGYIVNRFIMDVISRYTVVFDDNQ</sequence>
<evidence type="ECO:0000256" key="1">
    <source>
        <dbReference type="ARBA" id="ARBA00001936"/>
    </source>
</evidence>
<dbReference type="EMBL" id="JALLPJ020000716">
    <property type="protein sequence ID" value="KAL3784742.1"/>
    <property type="molecule type" value="Genomic_DNA"/>
</dbReference>
<proteinExistence type="predicted"/>
<comment type="caution">
    <text evidence="8">The sequence shown here is derived from an EMBL/GenBank/DDBJ whole genome shotgun (WGS) entry which is preliminary data.</text>
</comment>
<dbReference type="CDD" id="cd03426">
    <property type="entry name" value="NUDIX_CoAse_Nudt7"/>
    <property type="match status" value="1"/>
</dbReference>
<protein>
    <recommendedName>
        <fullName evidence="7">Nudix hydrolase domain-containing protein</fullName>
    </recommendedName>
</protein>
<accession>A0ABD3PAQ7</accession>
<comment type="cofactor">
    <cofactor evidence="2">
        <name>Mg(2+)</name>
        <dbReference type="ChEBI" id="CHEBI:18420"/>
    </cofactor>
</comment>
<evidence type="ECO:0000256" key="5">
    <source>
        <dbReference type="ARBA" id="ARBA00022842"/>
    </source>
</evidence>
<dbReference type="PANTHER" id="PTHR12992">
    <property type="entry name" value="NUDIX HYDROLASE"/>
    <property type="match status" value="1"/>
</dbReference>
<dbReference type="GO" id="GO:0046872">
    <property type="term" value="F:metal ion binding"/>
    <property type="evidence" value="ECO:0007669"/>
    <property type="project" value="UniProtKB-KW"/>
</dbReference>
<evidence type="ECO:0000256" key="3">
    <source>
        <dbReference type="ARBA" id="ARBA00022723"/>
    </source>
</evidence>
<dbReference type="Proteomes" id="UP001530400">
    <property type="component" value="Unassembled WGS sequence"/>
</dbReference>
<name>A0ABD3PAQ7_9STRA</name>
<keyword evidence="3" id="KW-0479">Metal-binding</keyword>
<organism evidence="8 9">
    <name type="scientific">Cyclotella atomus</name>
    <dbReference type="NCBI Taxonomy" id="382360"/>
    <lineage>
        <taxon>Eukaryota</taxon>
        <taxon>Sar</taxon>
        <taxon>Stramenopiles</taxon>
        <taxon>Ochrophyta</taxon>
        <taxon>Bacillariophyta</taxon>
        <taxon>Coscinodiscophyceae</taxon>
        <taxon>Thalassiosirophycidae</taxon>
        <taxon>Stephanodiscales</taxon>
        <taxon>Stephanodiscaceae</taxon>
        <taxon>Cyclotella</taxon>
    </lineage>
</organism>
<dbReference type="InterPro" id="IPR045121">
    <property type="entry name" value="CoAse"/>
</dbReference>
<evidence type="ECO:0000313" key="8">
    <source>
        <dbReference type="EMBL" id="KAL3784742.1"/>
    </source>
</evidence>
<evidence type="ECO:0000256" key="6">
    <source>
        <dbReference type="ARBA" id="ARBA00023211"/>
    </source>
</evidence>
<keyword evidence="9" id="KW-1185">Reference proteome</keyword>
<dbReference type="Gene3D" id="3.90.79.10">
    <property type="entry name" value="Nucleoside Triphosphate Pyrophosphohydrolase"/>
    <property type="match status" value="1"/>
</dbReference>
<dbReference type="InterPro" id="IPR000086">
    <property type="entry name" value="NUDIX_hydrolase_dom"/>
</dbReference>
<reference evidence="8 9" key="1">
    <citation type="submission" date="2024-10" db="EMBL/GenBank/DDBJ databases">
        <title>Updated reference genomes for cyclostephanoid diatoms.</title>
        <authorList>
            <person name="Roberts W.R."/>
            <person name="Alverson A.J."/>
        </authorList>
    </citation>
    <scope>NUCLEOTIDE SEQUENCE [LARGE SCALE GENOMIC DNA]</scope>
    <source>
        <strain evidence="8 9">AJA010-31</strain>
    </source>
</reference>
<evidence type="ECO:0000256" key="4">
    <source>
        <dbReference type="ARBA" id="ARBA00022801"/>
    </source>
</evidence>